<sequence>MPWPRSGSGCLDPIMTTHLPAGYRLSTDPARLDADRVHRWLSEDTYWAGGRTVDSHRRAVENSLNFGVYDEASGEQVAYARILTDLATFAWLCDVYVARPARGKGLGTALVEEIRDHLAPYGLRRIMLATRDAHGVYAKAGFAPLANPDVFMVHGENVVSFRADDEG</sequence>
<evidence type="ECO:0000313" key="2">
    <source>
        <dbReference type="EMBL" id="TWG01370.1"/>
    </source>
</evidence>
<reference evidence="2 3" key="1">
    <citation type="submission" date="2019-06" db="EMBL/GenBank/DDBJ databases">
        <title>Sequencing the genomes of 1000 actinobacteria strains.</title>
        <authorList>
            <person name="Klenk H.-P."/>
        </authorList>
    </citation>
    <scope>NUCLEOTIDE SEQUENCE [LARGE SCALE GENOMIC DNA]</scope>
    <source>
        <strain evidence="2 3">DSM 44826</strain>
    </source>
</reference>
<dbReference type="Pfam" id="PF00583">
    <property type="entry name" value="Acetyltransf_1"/>
    <property type="match status" value="1"/>
</dbReference>
<dbReference type="InterPro" id="IPR000182">
    <property type="entry name" value="GNAT_dom"/>
</dbReference>
<dbReference type="PANTHER" id="PTHR43233:SF1">
    <property type="entry name" value="FAMILY N-ACETYLTRANSFERASE, PUTATIVE (AFU_ORTHOLOGUE AFUA_6G03350)-RELATED"/>
    <property type="match status" value="1"/>
</dbReference>
<evidence type="ECO:0000259" key="1">
    <source>
        <dbReference type="PROSITE" id="PS51186"/>
    </source>
</evidence>
<dbReference type="PANTHER" id="PTHR43233">
    <property type="entry name" value="FAMILY N-ACETYLTRANSFERASE, PUTATIVE (AFU_ORTHOLOGUE AFUA_6G03350)-RELATED"/>
    <property type="match status" value="1"/>
</dbReference>
<dbReference type="EMBL" id="VIWT01000001">
    <property type="protein sequence ID" value="TWG01370.1"/>
    <property type="molecule type" value="Genomic_DNA"/>
</dbReference>
<dbReference type="AlphaFoldDB" id="A0A561UPU9"/>
<dbReference type="SUPFAM" id="SSF55729">
    <property type="entry name" value="Acyl-CoA N-acyltransferases (Nat)"/>
    <property type="match status" value="1"/>
</dbReference>
<organism evidence="2 3">
    <name type="scientific">Kitasatospora viridis</name>
    <dbReference type="NCBI Taxonomy" id="281105"/>
    <lineage>
        <taxon>Bacteria</taxon>
        <taxon>Bacillati</taxon>
        <taxon>Actinomycetota</taxon>
        <taxon>Actinomycetes</taxon>
        <taxon>Kitasatosporales</taxon>
        <taxon>Streptomycetaceae</taxon>
        <taxon>Kitasatospora</taxon>
    </lineage>
</organism>
<evidence type="ECO:0000313" key="3">
    <source>
        <dbReference type="Proteomes" id="UP000317940"/>
    </source>
</evidence>
<keyword evidence="3" id="KW-1185">Reference proteome</keyword>
<dbReference type="Gene3D" id="3.40.630.30">
    <property type="match status" value="1"/>
</dbReference>
<accession>A0A561UPU9</accession>
<dbReference type="InterPro" id="IPR053144">
    <property type="entry name" value="Acetyltransferase_Butenolide"/>
</dbReference>
<comment type="caution">
    <text evidence="2">The sequence shown here is derived from an EMBL/GenBank/DDBJ whole genome shotgun (WGS) entry which is preliminary data.</text>
</comment>
<proteinExistence type="predicted"/>
<dbReference type="Proteomes" id="UP000317940">
    <property type="component" value="Unassembled WGS sequence"/>
</dbReference>
<keyword evidence="2" id="KW-0808">Transferase</keyword>
<name>A0A561UPU9_9ACTN</name>
<dbReference type="PROSITE" id="PS51186">
    <property type="entry name" value="GNAT"/>
    <property type="match status" value="1"/>
</dbReference>
<dbReference type="GO" id="GO:0016747">
    <property type="term" value="F:acyltransferase activity, transferring groups other than amino-acyl groups"/>
    <property type="evidence" value="ECO:0007669"/>
    <property type="project" value="InterPro"/>
</dbReference>
<protein>
    <submittedName>
        <fullName evidence="2">Acetyltransferase (GNAT) family protein</fullName>
    </submittedName>
</protein>
<dbReference type="InterPro" id="IPR016181">
    <property type="entry name" value="Acyl_CoA_acyltransferase"/>
</dbReference>
<dbReference type="CDD" id="cd04301">
    <property type="entry name" value="NAT_SF"/>
    <property type="match status" value="1"/>
</dbReference>
<gene>
    <name evidence="2" type="ORF">FHX73_115263</name>
</gene>
<feature type="domain" description="N-acetyltransferase" evidence="1">
    <location>
        <begin position="25"/>
        <end position="166"/>
    </location>
</feature>